<evidence type="ECO:0000313" key="1">
    <source>
        <dbReference type="EMBL" id="EST41604.1"/>
    </source>
</evidence>
<organism evidence="1">
    <name type="scientific">Spironucleus salmonicida</name>
    <dbReference type="NCBI Taxonomy" id="348837"/>
    <lineage>
        <taxon>Eukaryota</taxon>
        <taxon>Metamonada</taxon>
        <taxon>Diplomonadida</taxon>
        <taxon>Hexamitidae</taxon>
        <taxon>Hexamitinae</taxon>
        <taxon>Spironucleus</taxon>
    </lineage>
</organism>
<accession>V6LLM2</accession>
<reference evidence="2" key="2">
    <citation type="submission" date="2020-12" db="EMBL/GenBank/DDBJ databases">
        <title>New Spironucleus salmonicida genome in near-complete chromosomes.</title>
        <authorList>
            <person name="Xu F."/>
            <person name="Kurt Z."/>
            <person name="Jimenez-Gonzalez A."/>
            <person name="Astvaldsson A."/>
            <person name="Andersson J.O."/>
            <person name="Svard S.G."/>
        </authorList>
    </citation>
    <scope>NUCLEOTIDE SEQUENCE</scope>
    <source>
        <strain evidence="2">ATCC 50377</strain>
    </source>
</reference>
<sequence>MGQAASATFVQKQFDELDSTAKKWDKNVKNKLQPQAVHHTHTPHKTIQEKYIIIQQKQMETQLQEFGQNNVKITADMNLIFSKVKPSGGSDIMELSEENDSMFSAIKNNKMEG</sequence>
<dbReference type="EMBL" id="AUWU02000009">
    <property type="protein sequence ID" value="KAH0569613.1"/>
    <property type="molecule type" value="Genomic_DNA"/>
</dbReference>
<protein>
    <submittedName>
        <fullName evidence="1">Uncharacterized protein</fullName>
    </submittedName>
</protein>
<evidence type="ECO:0000313" key="3">
    <source>
        <dbReference type="Proteomes" id="UP000018208"/>
    </source>
</evidence>
<dbReference type="VEuPathDB" id="GiardiaDB:SS50377_28569"/>
<keyword evidence="3" id="KW-1185">Reference proteome</keyword>
<dbReference type="Proteomes" id="UP000018208">
    <property type="component" value="Unassembled WGS sequence"/>
</dbReference>
<gene>
    <name evidence="1" type="ORF">SS50377_18949</name>
    <name evidence="2" type="ORF">SS50377_28569</name>
</gene>
<dbReference type="AlphaFoldDB" id="V6LLM2"/>
<evidence type="ECO:0000313" key="2">
    <source>
        <dbReference type="EMBL" id="KAH0569613.1"/>
    </source>
</evidence>
<dbReference type="EMBL" id="KI546169">
    <property type="protein sequence ID" value="EST41604.1"/>
    <property type="molecule type" value="Genomic_DNA"/>
</dbReference>
<name>V6LLM2_9EUKA</name>
<reference evidence="1 2" key="1">
    <citation type="journal article" date="2014" name="PLoS Genet.">
        <title>The Genome of Spironucleus salmonicida Highlights a Fish Pathogen Adapted to Fluctuating Environments.</title>
        <authorList>
            <person name="Xu F."/>
            <person name="Jerlstrom-Hultqvist J."/>
            <person name="Einarsson E."/>
            <person name="Astvaldsson A."/>
            <person name="Svard S.G."/>
            <person name="Andersson J.O."/>
        </authorList>
    </citation>
    <scope>NUCLEOTIDE SEQUENCE</scope>
    <source>
        <strain evidence="2">ATCC 50377</strain>
    </source>
</reference>
<proteinExistence type="predicted"/>